<dbReference type="SUPFAM" id="SSF109604">
    <property type="entry name" value="HD-domain/PDEase-like"/>
    <property type="match status" value="1"/>
</dbReference>
<protein>
    <submittedName>
        <fullName evidence="4">Ppx/GppA family phosphatase</fullName>
    </submittedName>
</protein>
<evidence type="ECO:0000313" key="5">
    <source>
        <dbReference type="Proteomes" id="UP000317691"/>
    </source>
</evidence>
<dbReference type="Proteomes" id="UP000317691">
    <property type="component" value="Unassembled WGS sequence"/>
</dbReference>
<dbReference type="InterPro" id="IPR050273">
    <property type="entry name" value="GppA/Ppx_hydrolase"/>
</dbReference>
<dbReference type="AlphaFoldDB" id="A0A538TPK1"/>
<dbReference type="InterPro" id="IPR048950">
    <property type="entry name" value="Ppx_GppA_C"/>
</dbReference>
<evidence type="ECO:0000259" key="2">
    <source>
        <dbReference type="Pfam" id="PF02541"/>
    </source>
</evidence>
<dbReference type="InterPro" id="IPR003607">
    <property type="entry name" value="HD/PDEase_dom"/>
</dbReference>
<reference evidence="4 5" key="1">
    <citation type="journal article" date="2019" name="Nat. Microbiol.">
        <title>Mediterranean grassland soil C-N compound turnover is dependent on rainfall and depth, and is mediated by genomically divergent microorganisms.</title>
        <authorList>
            <person name="Diamond S."/>
            <person name="Andeer P.F."/>
            <person name="Li Z."/>
            <person name="Crits-Christoph A."/>
            <person name="Burstein D."/>
            <person name="Anantharaman K."/>
            <person name="Lane K.R."/>
            <person name="Thomas B.C."/>
            <person name="Pan C."/>
            <person name="Northen T.R."/>
            <person name="Banfield J.F."/>
        </authorList>
    </citation>
    <scope>NUCLEOTIDE SEQUENCE [LARGE SCALE GENOMIC DNA]</scope>
    <source>
        <strain evidence="4">WS_9</strain>
    </source>
</reference>
<dbReference type="SUPFAM" id="SSF53067">
    <property type="entry name" value="Actin-like ATPase domain"/>
    <property type="match status" value="2"/>
</dbReference>
<evidence type="ECO:0000313" key="4">
    <source>
        <dbReference type="EMBL" id="TMQ65566.1"/>
    </source>
</evidence>
<feature type="domain" description="Ppx/GppA phosphatase N-terminal" evidence="2">
    <location>
        <begin position="39"/>
        <end position="317"/>
    </location>
</feature>
<dbReference type="CDD" id="cd24006">
    <property type="entry name" value="ASKHA_NBD_PPX_GppA"/>
    <property type="match status" value="1"/>
</dbReference>
<evidence type="ECO:0000259" key="3">
    <source>
        <dbReference type="Pfam" id="PF21447"/>
    </source>
</evidence>
<sequence>MPLMPSPTKTSFPIRCAGMDVGSNALRLAIAEFRSPTQYEILERVRAPVRLGESVFKTQRIDPATMEAALDAFRSFRRKMEQHGVVVHRAVATSATREAKNRAAFLERVRSETGLDLELIQGTEEARLVALGVKTKISLERGLSMILDVGGGSSEIALVGHGEILIVESHDVGAVRLLDRAGKGSPEKLLKMIHATLRSARFPILDYFKRRKLQRLVGTGGNIETIATLASTNGAAKGSGSERPPTRVTVPRLRKLLSQLAKLSPAERVEHFGFKADRADVIVPAGAIFEYVATRVRAREIWVPFVGLVDGVLIDVAQAAGAEGMKQLEVSQTRNAAVAILKKYDPEPKHAQRVSTLAASLFDQLKPMHGLGKRDRLLLEIAALLHEVGNFIGPNGHHRHSFYIIAQTPILGLTDDELMIVANVARYHRKAPPDMSHEGYRDLSEGDRERVRVLAAILRVADALDHDHRQRVTAVRAKQRGSELRLKLRTRGDMTLDEWSVGDKGDLFQGEFGLKPVVSGRE</sequence>
<dbReference type="Pfam" id="PF21447">
    <property type="entry name" value="Ppx-GppA_III"/>
    <property type="match status" value="1"/>
</dbReference>
<dbReference type="InterPro" id="IPR030673">
    <property type="entry name" value="PyroPPase_GppA_Ppx"/>
</dbReference>
<name>A0A538TPK1_UNCEI</name>
<dbReference type="Pfam" id="PF02541">
    <property type="entry name" value="Ppx-GppA"/>
    <property type="match status" value="1"/>
</dbReference>
<dbReference type="CDD" id="cd00077">
    <property type="entry name" value="HDc"/>
    <property type="match status" value="1"/>
</dbReference>
<organism evidence="4 5">
    <name type="scientific">Eiseniibacteriota bacterium</name>
    <dbReference type="NCBI Taxonomy" id="2212470"/>
    <lineage>
        <taxon>Bacteria</taxon>
        <taxon>Candidatus Eiseniibacteriota</taxon>
    </lineage>
</organism>
<dbReference type="InterPro" id="IPR043129">
    <property type="entry name" value="ATPase_NBD"/>
</dbReference>
<proteinExistence type="predicted"/>
<comment type="caution">
    <text evidence="4">The sequence shown here is derived from an EMBL/GenBank/DDBJ whole genome shotgun (WGS) entry which is preliminary data.</text>
</comment>
<dbReference type="GO" id="GO:0016462">
    <property type="term" value="F:pyrophosphatase activity"/>
    <property type="evidence" value="ECO:0007669"/>
    <property type="project" value="TreeGrafter"/>
</dbReference>
<dbReference type="PANTHER" id="PTHR30005">
    <property type="entry name" value="EXOPOLYPHOSPHATASE"/>
    <property type="match status" value="1"/>
</dbReference>
<evidence type="ECO:0000256" key="1">
    <source>
        <dbReference type="ARBA" id="ARBA00022801"/>
    </source>
</evidence>
<dbReference type="Gene3D" id="3.30.420.150">
    <property type="entry name" value="Exopolyphosphatase. Domain 2"/>
    <property type="match status" value="1"/>
</dbReference>
<gene>
    <name evidence="4" type="ORF">E6K79_04345</name>
</gene>
<accession>A0A538TPK1</accession>
<dbReference type="PIRSF" id="PIRSF001267">
    <property type="entry name" value="Pyrophosphatase_GppA_Ppx"/>
    <property type="match status" value="1"/>
</dbReference>
<dbReference type="Gene3D" id="3.30.420.40">
    <property type="match status" value="1"/>
</dbReference>
<dbReference type="EMBL" id="VBOZ01000012">
    <property type="protein sequence ID" value="TMQ65566.1"/>
    <property type="molecule type" value="Genomic_DNA"/>
</dbReference>
<dbReference type="InterPro" id="IPR003695">
    <property type="entry name" value="Ppx_GppA_N"/>
</dbReference>
<dbReference type="PANTHER" id="PTHR30005:SF0">
    <property type="entry name" value="RETROGRADE REGULATION PROTEIN 2"/>
    <property type="match status" value="1"/>
</dbReference>
<feature type="domain" description="Ppx/GppA phosphatase C-terminal" evidence="3">
    <location>
        <begin position="339"/>
        <end position="489"/>
    </location>
</feature>
<dbReference type="Gene3D" id="1.10.3210.10">
    <property type="entry name" value="Hypothetical protein af1432"/>
    <property type="match status" value="1"/>
</dbReference>
<keyword evidence="1" id="KW-0378">Hydrolase</keyword>